<dbReference type="Gene3D" id="2.60.200.20">
    <property type="match status" value="1"/>
</dbReference>
<dbReference type="OrthoDB" id="7788186at2"/>
<dbReference type="SUPFAM" id="SSF51905">
    <property type="entry name" value="FAD/NAD(P)-binding domain"/>
    <property type="match status" value="1"/>
</dbReference>
<gene>
    <name evidence="3" type="ORF">Osc7112_1403</name>
</gene>
<keyword evidence="4" id="KW-1185">Reference proteome</keyword>
<evidence type="ECO:0000313" key="4">
    <source>
        <dbReference type="Proteomes" id="UP000010478"/>
    </source>
</evidence>
<feature type="domain" description="FHA" evidence="2">
    <location>
        <begin position="29"/>
        <end position="89"/>
    </location>
</feature>
<organism evidence="3 4">
    <name type="scientific">Phormidium nigroviride PCC 7112</name>
    <dbReference type="NCBI Taxonomy" id="179408"/>
    <lineage>
        <taxon>Bacteria</taxon>
        <taxon>Bacillati</taxon>
        <taxon>Cyanobacteriota</taxon>
        <taxon>Cyanophyceae</taxon>
        <taxon>Oscillatoriophycideae</taxon>
        <taxon>Oscillatoriales</taxon>
        <taxon>Oscillatoriaceae</taxon>
        <taxon>Phormidium</taxon>
    </lineage>
</organism>
<accession>K9VEL1</accession>
<dbReference type="RefSeq" id="WP_015175254.1">
    <property type="nucleotide sequence ID" value="NC_019729.1"/>
</dbReference>
<dbReference type="InterPro" id="IPR008984">
    <property type="entry name" value="SMAD_FHA_dom_sf"/>
</dbReference>
<proteinExistence type="predicted"/>
<dbReference type="SUPFAM" id="SSF49879">
    <property type="entry name" value="SMAD/FHA domain"/>
    <property type="match status" value="1"/>
</dbReference>
<dbReference type="KEGG" id="oni:Osc7112_1403"/>
<dbReference type="eggNOG" id="COG1716">
    <property type="taxonomic scope" value="Bacteria"/>
</dbReference>
<dbReference type="EMBL" id="CP003614">
    <property type="protein sequence ID" value="AFZ05932.1"/>
    <property type="molecule type" value="Genomic_DNA"/>
</dbReference>
<dbReference type="Proteomes" id="UP000010478">
    <property type="component" value="Chromosome"/>
</dbReference>
<dbReference type="HOGENOM" id="CLU_017353_0_0_3"/>
<dbReference type="PATRIC" id="fig|179408.3.peg.1696"/>
<dbReference type="Gene3D" id="3.50.50.60">
    <property type="entry name" value="FAD/NAD(P)-binding domain"/>
    <property type="match status" value="1"/>
</dbReference>
<evidence type="ECO:0000256" key="1">
    <source>
        <dbReference type="SAM" id="MobiDB-lite"/>
    </source>
</evidence>
<dbReference type="AlphaFoldDB" id="K9VEL1"/>
<evidence type="ECO:0000259" key="2">
    <source>
        <dbReference type="PROSITE" id="PS50006"/>
    </source>
</evidence>
<feature type="region of interest" description="Disordered" evidence="1">
    <location>
        <begin position="129"/>
        <end position="151"/>
    </location>
</feature>
<protein>
    <submittedName>
        <fullName evidence="3">Forkhead-associated protein</fullName>
    </submittedName>
</protein>
<dbReference type="InterPro" id="IPR000253">
    <property type="entry name" value="FHA_dom"/>
</dbReference>
<dbReference type="PROSITE" id="PS50006">
    <property type="entry name" value="FHA_DOMAIN"/>
    <property type="match status" value="1"/>
</dbReference>
<dbReference type="SMART" id="SM00240">
    <property type="entry name" value="FHA"/>
    <property type="match status" value="1"/>
</dbReference>
<dbReference type="Pfam" id="PF00498">
    <property type="entry name" value="FHA"/>
    <property type="match status" value="1"/>
</dbReference>
<dbReference type="InterPro" id="IPR036188">
    <property type="entry name" value="FAD/NAD-bd_sf"/>
</dbReference>
<reference evidence="3 4" key="1">
    <citation type="submission" date="2012-05" db="EMBL/GenBank/DDBJ databases">
        <title>Finished chromosome of genome of Oscillatoria sp. PCC 7112.</title>
        <authorList>
            <consortium name="US DOE Joint Genome Institute"/>
            <person name="Gugger M."/>
            <person name="Coursin T."/>
            <person name="Rippka R."/>
            <person name="Tandeau De Marsac N."/>
            <person name="Huntemann M."/>
            <person name="Wei C.-L."/>
            <person name="Han J."/>
            <person name="Detter J.C."/>
            <person name="Han C."/>
            <person name="Tapia R."/>
            <person name="Davenport K."/>
            <person name="Daligault H."/>
            <person name="Erkkila T."/>
            <person name="Gu W."/>
            <person name="Munk A.C.C."/>
            <person name="Teshima H."/>
            <person name="Xu Y."/>
            <person name="Chain P."/>
            <person name="Chen A."/>
            <person name="Krypides N."/>
            <person name="Mavromatis K."/>
            <person name="Markowitz V."/>
            <person name="Szeto E."/>
            <person name="Ivanova N."/>
            <person name="Mikhailova N."/>
            <person name="Ovchinnikova G."/>
            <person name="Pagani I."/>
            <person name="Pati A."/>
            <person name="Goodwin L."/>
            <person name="Peters L."/>
            <person name="Pitluck S."/>
            <person name="Woyke T."/>
            <person name="Kerfeld C."/>
        </authorList>
    </citation>
    <scope>NUCLEOTIDE SEQUENCE [LARGE SCALE GENOMIC DNA]</scope>
    <source>
        <strain evidence="3 4">PCC 7112</strain>
    </source>
</reference>
<sequence>MNSQPLRLRLTWNDTLTGDCRSPILDLPIALGRIFDAMPATINGERVSRIALSSSQVSRFHAVIAGKGDTIAVIDTGSRNGTFVNGVRQTRCVLANGDMLQVGPYAIGISFAVNSPETPSVNSHIFFNPQTNGPDPGLGQPPVSPLPQTGSRGEFPPIEFLHASQVSMRSLESMGLPVAEVDWAAVGGGLGSFIWVDLLRICGVKTDRIAVLGMEEQPYARYRRLCLNSQIPLQERLRSNSDSCPDNIWGWPPYALREAWRELHKGRLGMSLKLMWQVFAEPTFAETYTPRAGNVFDSIDREVDRIGWNQMFRYGRVRGIRKTDDGRYAIAYSRSNADRRDHAFLIAKYVHLATGYPAIQFLPDLQAYREKTQDFESVVNAYENHDGVYEKLEASGGSVLIRGRGIVASRVVQRIYEARQRNRNIQVLHLMRSPKPQGNKFKLAERRVENHYEFQPFNWPKACWGGELRVLLEQAAPEFRPQLLTDWGGTTTAQRSDWRRIVKEGLSQGWYQITFGEVERVERDSQNRTVTYIQEKELKGQIKLEADFIIDATGLDAKVKTSPLLNDLVAQYNLPLNGLGRLSVNNDFEVPELRNSSASNTEGRVYAAGAITLGGPYAPVDSFLGLQYAALRSVESLAANRVPGVRKLSVWRSFVQWLKWIFNKSPD</sequence>
<dbReference type="STRING" id="179408.Osc7112_1403"/>
<dbReference type="eggNOG" id="COG4529">
    <property type="taxonomic scope" value="Bacteria"/>
</dbReference>
<evidence type="ECO:0000313" key="3">
    <source>
        <dbReference type="EMBL" id="AFZ05932.1"/>
    </source>
</evidence>
<dbReference type="CDD" id="cd00060">
    <property type="entry name" value="FHA"/>
    <property type="match status" value="1"/>
</dbReference>
<name>K9VEL1_9CYAN</name>